<gene>
    <name evidence="1" type="ORF">KL86DPRO_10298</name>
</gene>
<proteinExistence type="predicted"/>
<reference evidence="1" key="1">
    <citation type="submission" date="2016-04" db="EMBL/GenBank/DDBJ databases">
        <authorList>
            <person name="Evans L.H."/>
            <person name="Alamgir A."/>
            <person name="Owens N."/>
            <person name="Weber N.D."/>
            <person name="Virtaneva K."/>
            <person name="Barbian K."/>
            <person name="Babar A."/>
            <person name="Rosenke K."/>
        </authorList>
    </citation>
    <scope>NUCLEOTIDE SEQUENCE</scope>
    <source>
        <strain evidence="1">86</strain>
    </source>
</reference>
<accession>A0A212IY39</accession>
<dbReference type="AlphaFoldDB" id="A0A212IY39"/>
<organism evidence="1">
    <name type="scientific">uncultured delta proteobacterium</name>
    <dbReference type="NCBI Taxonomy" id="34034"/>
    <lineage>
        <taxon>Bacteria</taxon>
        <taxon>Deltaproteobacteria</taxon>
        <taxon>environmental samples</taxon>
    </lineage>
</organism>
<sequence>MQCGVTDPALTQIPLDPATAYIVRNDTLQVIYITRREFDGKKLTMEGIGVEGLLAKRFTIEKDYLPTGENEGKNYVGVVMCDIINDNNPYHWLIADRTKNAAGPSIATYTELTGNVYKYIKMLAKAYDVGIKCVFNESANNVDFIAYDVTGIDVDIPGRTYRLSDELDNASDPEYEYDTSKYYNKARVIGDTFSVVVDQSNGKEVFEYSFKSKSRQKKLTEAEYAMILYGEGEQELAKRGITETFTMKPKPDVNIELGWETVTIGKNINKVTESFCTEIKETWEETYVREHTFGYKADDLDDLVTSLQGEI</sequence>
<protein>
    <submittedName>
        <fullName evidence="1">Uncharacterized protein</fullName>
    </submittedName>
</protein>
<dbReference type="EMBL" id="FLUQ01000001">
    <property type="protein sequence ID" value="SBV92070.1"/>
    <property type="molecule type" value="Genomic_DNA"/>
</dbReference>
<evidence type="ECO:0000313" key="1">
    <source>
        <dbReference type="EMBL" id="SBV92070.1"/>
    </source>
</evidence>
<name>A0A212IY39_9DELT</name>